<feature type="non-terminal residue" evidence="2">
    <location>
        <position position="79"/>
    </location>
</feature>
<feature type="compositionally biased region" description="Low complexity" evidence="1">
    <location>
        <begin position="25"/>
        <end position="35"/>
    </location>
</feature>
<evidence type="ECO:0000313" key="2">
    <source>
        <dbReference type="EMBL" id="KAF7038470.1"/>
    </source>
</evidence>
<accession>A0A9R1K2I2</accession>
<organism evidence="2">
    <name type="scientific">Triticum aestivum</name>
    <name type="common">Wheat</name>
    <dbReference type="NCBI Taxonomy" id="4565"/>
    <lineage>
        <taxon>Eukaryota</taxon>
        <taxon>Viridiplantae</taxon>
        <taxon>Streptophyta</taxon>
        <taxon>Embryophyta</taxon>
        <taxon>Tracheophyta</taxon>
        <taxon>Spermatophyta</taxon>
        <taxon>Magnoliopsida</taxon>
        <taxon>Liliopsida</taxon>
        <taxon>Poales</taxon>
        <taxon>Poaceae</taxon>
        <taxon>BOP clade</taxon>
        <taxon>Pooideae</taxon>
        <taxon>Triticodae</taxon>
        <taxon>Triticeae</taxon>
        <taxon>Triticinae</taxon>
        <taxon>Triticum</taxon>
    </lineage>
</organism>
<dbReference type="AlphaFoldDB" id="A0A9R1K2I2"/>
<feature type="non-terminal residue" evidence="2">
    <location>
        <position position="1"/>
    </location>
</feature>
<reference evidence="2" key="2">
    <citation type="submission" date="2020-03" db="EMBL/GenBank/DDBJ databases">
        <title>The second near-complete assembly of the hexaploid bread wheat (Triticum aestivum) genome.</title>
        <authorList>
            <person name="Zimin A.V."/>
            <person name="Puiu D."/>
            <person name="Shumante A."/>
            <person name="Alonge M."/>
            <person name="Salzberg S.L."/>
        </authorList>
    </citation>
    <scope>NUCLEOTIDE SEQUENCE</scope>
    <source>
        <tissue evidence="2">Leaf</tissue>
    </source>
</reference>
<sequence length="79" mass="7877">CRQPRQEKEVTDEAVGAGVPALAAAGRAQEGQGAAPFLREFQEAGPARGRGGQGAGRGGVGPGQRLAGAARRALLRGGD</sequence>
<name>A0A9R1K2I2_WHEAT</name>
<feature type="region of interest" description="Disordered" evidence="1">
    <location>
        <begin position="25"/>
        <end position="79"/>
    </location>
</feature>
<proteinExistence type="predicted"/>
<gene>
    <name evidence="2" type="ORF">CFC21_048651</name>
</gene>
<evidence type="ECO:0000256" key="1">
    <source>
        <dbReference type="SAM" id="MobiDB-lite"/>
    </source>
</evidence>
<dbReference type="EMBL" id="CM022219">
    <property type="protein sequence ID" value="KAF7038470.1"/>
    <property type="molecule type" value="Genomic_DNA"/>
</dbReference>
<feature type="compositionally biased region" description="Low complexity" evidence="1">
    <location>
        <begin position="63"/>
        <end position="79"/>
    </location>
</feature>
<feature type="compositionally biased region" description="Gly residues" evidence="1">
    <location>
        <begin position="48"/>
        <end position="62"/>
    </location>
</feature>
<dbReference type="Proteomes" id="UP000815260">
    <property type="component" value="Chromosome 3D"/>
</dbReference>
<protein>
    <submittedName>
        <fullName evidence="2">Uncharacterized protein</fullName>
    </submittedName>
</protein>
<comment type="caution">
    <text evidence="2">The sequence shown here is derived from an EMBL/GenBank/DDBJ whole genome shotgun (WGS) entry which is preliminary data.</text>
</comment>
<reference evidence="2" key="1">
    <citation type="journal article" date="2017" name="Gigascience">
        <title>The first near-complete assembly of the hexaploid bread wheat genome, Triticum aestivum.</title>
        <authorList>
            <person name="Zimin A.V."/>
            <person name="Puiu D."/>
            <person name="Hall R."/>
            <person name="Kingan S."/>
            <person name="Clavijo B.J."/>
            <person name="Salzberg S.L."/>
        </authorList>
    </citation>
    <scope>NUCLEOTIDE SEQUENCE</scope>
    <source>
        <tissue evidence="2">Leaf</tissue>
    </source>
</reference>